<comment type="caution">
    <text evidence="3">The sequence shown here is derived from an EMBL/GenBank/DDBJ whole genome shotgun (WGS) entry which is preliminary data.</text>
</comment>
<dbReference type="InterPro" id="IPR036188">
    <property type="entry name" value="FAD/NAD-bd_sf"/>
</dbReference>
<dbReference type="OrthoDB" id="269227at2759"/>
<dbReference type="PANTHER" id="PTHR11552:SF154">
    <property type="entry name" value="FI04917P"/>
    <property type="match status" value="1"/>
</dbReference>
<protein>
    <recommendedName>
        <fullName evidence="2">Glucose-methanol-choline oxidoreductase N-terminal domain-containing protein</fullName>
    </recommendedName>
</protein>
<sequence length="41" mass="5027">AMGGSSTINYMRYARGNPRDYDEWVERRNRRWNYKECHISS</sequence>
<dbReference type="InterPro" id="IPR012132">
    <property type="entry name" value="GMC_OxRdtase"/>
</dbReference>
<comment type="similarity">
    <text evidence="1">Belongs to the GMC oxidoreductase family.</text>
</comment>
<keyword evidence="4" id="KW-1185">Reference proteome</keyword>
<dbReference type="Gene3D" id="3.50.50.60">
    <property type="entry name" value="FAD/NAD(P)-binding domain"/>
    <property type="match status" value="1"/>
</dbReference>
<dbReference type="GO" id="GO:0016614">
    <property type="term" value="F:oxidoreductase activity, acting on CH-OH group of donors"/>
    <property type="evidence" value="ECO:0007669"/>
    <property type="project" value="InterPro"/>
</dbReference>
<evidence type="ECO:0000313" key="3">
    <source>
        <dbReference type="EMBL" id="CAD1468638.1"/>
    </source>
</evidence>
<organism evidence="3 4">
    <name type="scientific">Heterotrigona itama</name>
    <dbReference type="NCBI Taxonomy" id="395501"/>
    <lineage>
        <taxon>Eukaryota</taxon>
        <taxon>Metazoa</taxon>
        <taxon>Ecdysozoa</taxon>
        <taxon>Arthropoda</taxon>
        <taxon>Hexapoda</taxon>
        <taxon>Insecta</taxon>
        <taxon>Pterygota</taxon>
        <taxon>Neoptera</taxon>
        <taxon>Endopterygota</taxon>
        <taxon>Hymenoptera</taxon>
        <taxon>Apocrita</taxon>
        <taxon>Aculeata</taxon>
        <taxon>Apoidea</taxon>
        <taxon>Anthophila</taxon>
        <taxon>Apidae</taxon>
        <taxon>Heterotrigona</taxon>
    </lineage>
</organism>
<feature type="domain" description="Glucose-methanol-choline oxidoreductase N-terminal" evidence="2">
    <location>
        <begin position="1"/>
        <end position="37"/>
    </location>
</feature>
<proteinExistence type="inferred from homology"/>
<dbReference type="InterPro" id="IPR000172">
    <property type="entry name" value="GMC_OxRdtase_N"/>
</dbReference>
<dbReference type="Proteomes" id="UP000752696">
    <property type="component" value="Unassembled WGS sequence"/>
</dbReference>
<evidence type="ECO:0000256" key="1">
    <source>
        <dbReference type="ARBA" id="ARBA00010790"/>
    </source>
</evidence>
<dbReference type="GO" id="GO:0050660">
    <property type="term" value="F:flavin adenine dinucleotide binding"/>
    <property type="evidence" value="ECO:0007669"/>
    <property type="project" value="InterPro"/>
</dbReference>
<evidence type="ECO:0000259" key="2">
    <source>
        <dbReference type="Pfam" id="PF00732"/>
    </source>
</evidence>
<dbReference type="Pfam" id="PF00732">
    <property type="entry name" value="GMC_oxred_N"/>
    <property type="match status" value="1"/>
</dbReference>
<feature type="non-terminal residue" evidence="3">
    <location>
        <position position="1"/>
    </location>
</feature>
<reference evidence="3" key="1">
    <citation type="submission" date="2020-07" db="EMBL/GenBank/DDBJ databases">
        <authorList>
            <person name="Nazaruddin N."/>
        </authorList>
    </citation>
    <scope>NUCLEOTIDE SEQUENCE</scope>
</reference>
<dbReference type="SUPFAM" id="SSF51905">
    <property type="entry name" value="FAD/NAD(P)-binding domain"/>
    <property type="match status" value="1"/>
</dbReference>
<name>A0A6V7GUQ0_9HYME</name>
<dbReference type="EMBL" id="CAJDYZ010000966">
    <property type="protein sequence ID" value="CAD1468638.1"/>
    <property type="molecule type" value="Genomic_DNA"/>
</dbReference>
<feature type="non-terminal residue" evidence="3">
    <location>
        <position position="41"/>
    </location>
</feature>
<accession>A0A6V7GUQ0</accession>
<dbReference type="PANTHER" id="PTHR11552">
    <property type="entry name" value="GLUCOSE-METHANOL-CHOLINE GMC OXIDOREDUCTASE"/>
    <property type="match status" value="1"/>
</dbReference>
<gene>
    <name evidence="3" type="ORF">MHI_LOCUS58005</name>
</gene>
<evidence type="ECO:0000313" key="4">
    <source>
        <dbReference type="Proteomes" id="UP000752696"/>
    </source>
</evidence>
<dbReference type="AlphaFoldDB" id="A0A6V7GUQ0"/>